<keyword evidence="3" id="KW-0653">Protein transport</keyword>
<dbReference type="Pfam" id="PF01602">
    <property type="entry name" value="Adaptin_N"/>
    <property type="match status" value="1"/>
</dbReference>
<dbReference type="GO" id="GO:0006886">
    <property type="term" value="P:intracellular protein transport"/>
    <property type="evidence" value="ECO:0007669"/>
    <property type="project" value="InterPro"/>
</dbReference>
<reference evidence="7" key="1">
    <citation type="journal article" date="2018" name="Nat. Microbiol.">
        <title>Leveraging single-cell genomics to expand the fungal tree of life.</title>
        <authorList>
            <person name="Ahrendt S.R."/>
            <person name="Quandt C.A."/>
            <person name="Ciobanu D."/>
            <person name="Clum A."/>
            <person name="Salamov A."/>
            <person name="Andreopoulos B."/>
            <person name="Cheng J.F."/>
            <person name="Woyke T."/>
            <person name="Pelin A."/>
            <person name="Henrissat B."/>
            <person name="Reynolds N.K."/>
            <person name="Benny G.L."/>
            <person name="Smith M.E."/>
            <person name="James T.Y."/>
            <person name="Grigoriev I.V."/>
        </authorList>
    </citation>
    <scope>NUCLEOTIDE SEQUENCE [LARGE SCALE GENOMIC DNA]</scope>
    <source>
        <strain evidence="7">Benny S71-1</strain>
    </source>
</reference>
<evidence type="ECO:0000259" key="5">
    <source>
        <dbReference type="Pfam" id="PF01602"/>
    </source>
</evidence>
<dbReference type="GO" id="GO:0012505">
    <property type="term" value="C:endomembrane system"/>
    <property type="evidence" value="ECO:0007669"/>
    <property type="project" value="UniProtKB-SubCell"/>
</dbReference>
<organism evidence="6 7">
    <name type="scientific">Syncephalis pseudoplumigaleata</name>
    <dbReference type="NCBI Taxonomy" id="1712513"/>
    <lineage>
        <taxon>Eukaryota</taxon>
        <taxon>Fungi</taxon>
        <taxon>Fungi incertae sedis</taxon>
        <taxon>Zoopagomycota</taxon>
        <taxon>Zoopagomycotina</taxon>
        <taxon>Zoopagomycetes</taxon>
        <taxon>Zoopagales</taxon>
        <taxon>Piptocephalidaceae</taxon>
        <taxon>Syncephalis</taxon>
    </lineage>
</organism>
<dbReference type="PANTHER" id="PTHR22780">
    <property type="entry name" value="ADAPTIN, ALPHA/GAMMA/EPSILON"/>
    <property type="match status" value="1"/>
</dbReference>
<dbReference type="Proteomes" id="UP000278143">
    <property type="component" value="Unassembled WGS sequence"/>
</dbReference>
<evidence type="ECO:0000256" key="4">
    <source>
        <dbReference type="ARBA" id="ARBA00023136"/>
    </source>
</evidence>
<keyword evidence="2" id="KW-0813">Transport</keyword>
<keyword evidence="7" id="KW-1185">Reference proteome</keyword>
<dbReference type="InterPro" id="IPR016024">
    <property type="entry name" value="ARM-type_fold"/>
</dbReference>
<dbReference type="SUPFAM" id="SSF48371">
    <property type="entry name" value="ARM repeat"/>
    <property type="match status" value="1"/>
</dbReference>
<evidence type="ECO:0000256" key="3">
    <source>
        <dbReference type="ARBA" id="ARBA00022927"/>
    </source>
</evidence>
<feature type="domain" description="Clathrin/coatomer adaptor adaptin-like N-terminal" evidence="5">
    <location>
        <begin position="70"/>
        <end position="264"/>
    </location>
</feature>
<dbReference type="Gene3D" id="1.25.10.10">
    <property type="entry name" value="Leucine-rich Repeat Variant"/>
    <property type="match status" value="1"/>
</dbReference>
<evidence type="ECO:0000313" key="6">
    <source>
        <dbReference type="EMBL" id="RKP24245.1"/>
    </source>
</evidence>
<sequence>MSVGSSFSSFFRPSKVLNSTARATGISAIRVADGGSLRLTQFLKRLTQCESRRAELQHVQKELSSDDSVLLGYAVDAFAPHVAALVQRAETVPDKRVGYTLAALLLADGSDFALMLVNAMLKDLRSRDDNIVIFTLTALAHLMNSDIATAITPSVLKLLVHPSEAIRQRAIVVLECVERCAPDLLVPHRDNIAALLDDPHASVVYAAVGINHRNQYKPLAPRLSSILRIIASERLSDEYNYHSVPAPWFQMRLLRLIADLVYDDAMYRASMPP</sequence>
<dbReference type="OrthoDB" id="29308at2759"/>
<dbReference type="InterPro" id="IPR002553">
    <property type="entry name" value="Clathrin/coatomer_adapt-like_N"/>
</dbReference>
<dbReference type="AlphaFoldDB" id="A0A4P9YWL1"/>
<dbReference type="GO" id="GO:0016192">
    <property type="term" value="P:vesicle-mediated transport"/>
    <property type="evidence" value="ECO:0007669"/>
    <property type="project" value="InterPro"/>
</dbReference>
<dbReference type="InterPro" id="IPR011989">
    <property type="entry name" value="ARM-like"/>
</dbReference>
<gene>
    <name evidence="6" type="ORF">SYNPS1DRAFT_23663</name>
</gene>
<accession>A0A4P9YWL1</accession>
<proteinExistence type="predicted"/>
<comment type="subcellular location">
    <subcellularLocation>
        <location evidence="1">Endomembrane system</location>
    </subcellularLocation>
</comment>
<dbReference type="EMBL" id="KZ990354">
    <property type="protein sequence ID" value="RKP24245.1"/>
    <property type="molecule type" value="Genomic_DNA"/>
</dbReference>
<evidence type="ECO:0000313" key="7">
    <source>
        <dbReference type="Proteomes" id="UP000278143"/>
    </source>
</evidence>
<evidence type="ECO:0000256" key="1">
    <source>
        <dbReference type="ARBA" id="ARBA00004308"/>
    </source>
</evidence>
<name>A0A4P9YWL1_9FUNG</name>
<keyword evidence="4" id="KW-0472">Membrane</keyword>
<dbReference type="GO" id="GO:0030117">
    <property type="term" value="C:membrane coat"/>
    <property type="evidence" value="ECO:0007669"/>
    <property type="project" value="InterPro"/>
</dbReference>
<dbReference type="InterPro" id="IPR050840">
    <property type="entry name" value="Adaptor_Complx_Large_Subunit"/>
</dbReference>
<protein>
    <submittedName>
        <fullName evidence="6">Adaptin N terminal region-domain-containing protein</fullName>
    </submittedName>
</protein>
<evidence type="ECO:0000256" key="2">
    <source>
        <dbReference type="ARBA" id="ARBA00022448"/>
    </source>
</evidence>